<keyword evidence="1" id="KW-0479">Metal-binding</keyword>
<dbReference type="AlphaFoldDB" id="A0AAF0QI04"/>
<comment type="catalytic activity">
    <reaction evidence="1">
        <text>O-phospho-L-seryl-[protein] + H2O = L-seryl-[protein] + phosphate</text>
        <dbReference type="Rhea" id="RHEA:20629"/>
        <dbReference type="Rhea" id="RHEA-COMP:9863"/>
        <dbReference type="Rhea" id="RHEA-COMP:11604"/>
        <dbReference type="ChEBI" id="CHEBI:15377"/>
        <dbReference type="ChEBI" id="CHEBI:29999"/>
        <dbReference type="ChEBI" id="CHEBI:43474"/>
        <dbReference type="ChEBI" id="CHEBI:83421"/>
        <dbReference type="EC" id="3.1.3.16"/>
    </reaction>
</comment>
<dbReference type="Proteomes" id="UP001234989">
    <property type="component" value="Chromosome 4"/>
</dbReference>
<keyword evidence="3" id="KW-1185">Reference proteome</keyword>
<keyword evidence="1" id="KW-0378">Hydrolase</keyword>
<evidence type="ECO:0000256" key="1">
    <source>
        <dbReference type="RuleBase" id="RU366020"/>
    </source>
</evidence>
<keyword evidence="1" id="KW-0464">Manganese</keyword>
<sequence length="145" mass="16318">MEVLNEAYFKAKCQGSLTAYILTLTCDIVYAVNIVDRGVVITVGVIVSKSEIQQKGFNYPFQLRNGVKFDDQSVAQEIKVTVRTRDVIVMATHGLFDNAHDVELEKLVRDGLVDLHELGTFSMMLARKIAEYTLQKVKAFIHLLP</sequence>
<protein>
    <recommendedName>
        <fullName evidence="1">Protein phosphatase</fullName>
        <ecNumber evidence="1">3.1.3.16</ecNumber>
    </recommendedName>
</protein>
<comment type="catalytic activity">
    <reaction evidence="1">
        <text>O-phospho-L-threonyl-[protein] + H2O = L-threonyl-[protein] + phosphate</text>
        <dbReference type="Rhea" id="RHEA:47004"/>
        <dbReference type="Rhea" id="RHEA-COMP:11060"/>
        <dbReference type="Rhea" id="RHEA-COMP:11605"/>
        <dbReference type="ChEBI" id="CHEBI:15377"/>
        <dbReference type="ChEBI" id="CHEBI:30013"/>
        <dbReference type="ChEBI" id="CHEBI:43474"/>
        <dbReference type="ChEBI" id="CHEBI:61977"/>
        <dbReference type="EC" id="3.1.3.16"/>
    </reaction>
</comment>
<comment type="cofactor">
    <cofactor evidence="1">
        <name>Mg(2+)</name>
        <dbReference type="ChEBI" id="CHEBI:18420"/>
    </cofactor>
</comment>
<accession>A0AAF0QI04</accession>
<evidence type="ECO:0000313" key="3">
    <source>
        <dbReference type="Proteomes" id="UP001234989"/>
    </source>
</evidence>
<dbReference type="PANTHER" id="PTHR12320">
    <property type="entry name" value="PROTEIN PHOSPHATASE 2C"/>
    <property type="match status" value="1"/>
</dbReference>
<dbReference type="GO" id="GO:0004722">
    <property type="term" value="F:protein serine/threonine phosphatase activity"/>
    <property type="evidence" value="ECO:0007669"/>
    <property type="project" value="UniProtKB-EC"/>
</dbReference>
<dbReference type="InterPro" id="IPR039123">
    <property type="entry name" value="PPTC7"/>
</dbReference>
<keyword evidence="1" id="KW-0460">Magnesium</keyword>
<reference evidence="2" key="1">
    <citation type="submission" date="2023-08" db="EMBL/GenBank/DDBJ databases">
        <title>A de novo genome assembly of Solanum verrucosum Schlechtendal, a Mexican diploid species geographically isolated from the other diploid A-genome species in potato relatives.</title>
        <authorList>
            <person name="Hosaka K."/>
        </authorList>
    </citation>
    <scope>NUCLEOTIDE SEQUENCE</scope>
    <source>
        <tissue evidence="2">Young leaves</tissue>
    </source>
</reference>
<gene>
    <name evidence="2" type="ORF">MTR67_017474</name>
</gene>
<dbReference type="EMBL" id="CP133615">
    <property type="protein sequence ID" value="WMV24089.1"/>
    <property type="molecule type" value="Genomic_DNA"/>
</dbReference>
<organism evidence="2 3">
    <name type="scientific">Solanum verrucosum</name>
    <dbReference type="NCBI Taxonomy" id="315347"/>
    <lineage>
        <taxon>Eukaryota</taxon>
        <taxon>Viridiplantae</taxon>
        <taxon>Streptophyta</taxon>
        <taxon>Embryophyta</taxon>
        <taxon>Tracheophyta</taxon>
        <taxon>Spermatophyta</taxon>
        <taxon>Magnoliopsida</taxon>
        <taxon>eudicotyledons</taxon>
        <taxon>Gunneridae</taxon>
        <taxon>Pentapetalae</taxon>
        <taxon>asterids</taxon>
        <taxon>lamiids</taxon>
        <taxon>Solanales</taxon>
        <taxon>Solanaceae</taxon>
        <taxon>Solanoideae</taxon>
        <taxon>Solaneae</taxon>
        <taxon>Solanum</taxon>
    </lineage>
</organism>
<dbReference type="GO" id="GO:0046872">
    <property type="term" value="F:metal ion binding"/>
    <property type="evidence" value="ECO:0007669"/>
    <property type="project" value="UniProtKB-UniRule"/>
</dbReference>
<proteinExistence type="inferred from homology"/>
<dbReference type="EC" id="3.1.3.16" evidence="1"/>
<keyword evidence="1" id="KW-0904">Protein phosphatase</keyword>
<comment type="cofactor">
    <cofactor evidence="1">
        <name>Mn(2+)</name>
        <dbReference type="ChEBI" id="CHEBI:29035"/>
    </cofactor>
</comment>
<name>A0AAF0QI04_SOLVR</name>
<dbReference type="PANTHER" id="PTHR12320:SF65">
    <property type="entry name" value="PROTEIN PHOSPHATASE"/>
    <property type="match status" value="1"/>
</dbReference>
<evidence type="ECO:0000313" key="2">
    <source>
        <dbReference type="EMBL" id="WMV24089.1"/>
    </source>
</evidence>
<comment type="similarity">
    <text evidence="1">Belongs to the PP2C family.</text>
</comment>